<dbReference type="SUPFAM" id="SSF109854">
    <property type="entry name" value="DinB/YfiT-like putative metalloenzymes"/>
    <property type="match status" value="1"/>
</dbReference>
<evidence type="ECO:0000313" key="3">
    <source>
        <dbReference type="Proteomes" id="UP000317422"/>
    </source>
</evidence>
<name>A0A543NLW7_9ACTN</name>
<proteinExistence type="predicted"/>
<dbReference type="Gene3D" id="1.20.120.450">
    <property type="entry name" value="dinb family like domain"/>
    <property type="match status" value="1"/>
</dbReference>
<gene>
    <name evidence="2" type="ORF">FHX37_2780</name>
</gene>
<evidence type="ECO:0000313" key="2">
    <source>
        <dbReference type="EMBL" id="TQN32797.1"/>
    </source>
</evidence>
<dbReference type="RefSeq" id="WP_170181583.1">
    <property type="nucleotide sequence ID" value="NZ_VFQC01000001.1"/>
</dbReference>
<dbReference type="Pfam" id="PF11716">
    <property type="entry name" value="MDMPI_N"/>
    <property type="match status" value="1"/>
</dbReference>
<reference evidence="2 3" key="1">
    <citation type="submission" date="2019-06" db="EMBL/GenBank/DDBJ databases">
        <title>Sequencing the genomes of 1000 actinobacteria strains.</title>
        <authorList>
            <person name="Klenk H.-P."/>
        </authorList>
    </citation>
    <scope>NUCLEOTIDE SEQUENCE [LARGE SCALE GENOMIC DNA]</scope>
    <source>
        <strain evidence="2 3">DSM 45015</strain>
    </source>
</reference>
<dbReference type="AlphaFoldDB" id="A0A543NLW7"/>
<accession>A0A543NLW7</accession>
<evidence type="ECO:0000259" key="1">
    <source>
        <dbReference type="Pfam" id="PF11716"/>
    </source>
</evidence>
<sequence>MVSEPTLHRALDVAVSTVDGLGATPLDSPTPCAEWDLSQLLSHMINTLDVSSRGLSGADATPEEMDPQRTAAVGIDGTPAEALARTAARARPVFSDPGLWNRTVNAPMPGLPAGVAASLLATDLAVHSWDIARASGQDASLPDDLAQDLYEFCSGAITPEVREGVFAAEVEAPSDATPSDRLVAFLGRRP</sequence>
<dbReference type="NCBIfam" id="TIGR03086">
    <property type="entry name" value="TIGR03086 family metal-binding protein"/>
    <property type="match status" value="1"/>
</dbReference>
<comment type="caution">
    <text evidence="2">The sequence shown here is derived from an EMBL/GenBank/DDBJ whole genome shotgun (WGS) entry which is preliminary data.</text>
</comment>
<feature type="domain" description="Mycothiol-dependent maleylpyruvate isomerase metal-binding" evidence="1">
    <location>
        <begin position="10"/>
        <end position="132"/>
    </location>
</feature>
<dbReference type="InterPro" id="IPR017517">
    <property type="entry name" value="Maleyloyr_isom"/>
</dbReference>
<dbReference type="Proteomes" id="UP000317422">
    <property type="component" value="Unassembled WGS sequence"/>
</dbReference>
<dbReference type="InterPro" id="IPR017520">
    <property type="entry name" value="CHP03086"/>
</dbReference>
<protein>
    <submittedName>
        <fullName evidence="2">Uncharacterized protein (TIGR03086 family)</fullName>
    </submittedName>
</protein>
<dbReference type="GO" id="GO:0046872">
    <property type="term" value="F:metal ion binding"/>
    <property type="evidence" value="ECO:0007669"/>
    <property type="project" value="InterPro"/>
</dbReference>
<dbReference type="InterPro" id="IPR034660">
    <property type="entry name" value="DinB/YfiT-like"/>
</dbReference>
<dbReference type="NCBIfam" id="TIGR03083">
    <property type="entry name" value="maleylpyruvate isomerase family mycothiol-dependent enzyme"/>
    <property type="match status" value="1"/>
</dbReference>
<keyword evidence="3" id="KW-1185">Reference proteome</keyword>
<dbReference type="EMBL" id="VFQC01000001">
    <property type="protein sequence ID" value="TQN32797.1"/>
    <property type="molecule type" value="Genomic_DNA"/>
</dbReference>
<dbReference type="InterPro" id="IPR024344">
    <property type="entry name" value="MDMPI_metal-binding"/>
</dbReference>
<organism evidence="2 3">
    <name type="scientific">Haloactinospora alba</name>
    <dbReference type="NCBI Taxonomy" id="405555"/>
    <lineage>
        <taxon>Bacteria</taxon>
        <taxon>Bacillati</taxon>
        <taxon>Actinomycetota</taxon>
        <taxon>Actinomycetes</taxon>
        <taxon>Streptosporangiales</taxon>
        <taxon>Nocardiopsidaceae</taxon>
        <taxon>Haloactinospora</taxon>
    </lineage>
</organism>